<keyword evidence="4" id="KW-1185">Reference proteome</keyword>
<feature type="region of interest" description="Disordered" evidence="1">
    <location>
        <begin position="19"/>
        <end position="43"/>
    </location>
</feature>
<feature type="compositionally biased region" description="Low complexity" evidence="1">
    <location>
        <begin position="24"/>
        <end position="39"/>
    </location>
</feature>
<reference evidence="3 4" key="1">
    <citation type="submission" date="2022-04" db="EMBL/GenBank/DDBJ databases">
        <title>Positive selection, recombination, and allopatry shape intraspecific diversity of widespread and dominant cyanobacteria.</title>
        <authorList>
            <person name="Wei J."/>
            <person name="Shu W."/>
            <person name="Hu C."/>
        </authorList>
    </citation>
    <scope>NUCLEOTIDE SEQUENCE [LARGE SCALE GENOMIC DNA]</scope>
    <source>
        <strain evidence="3 4">GB2-A4</strain>
    </source>
</reference>
<dbReference type="EMBL" id="JAMPKM010000019">
    <property type="protein sequence ID" value="MEP0820035.1"/>
    <property type="molecule type" value="Genomic_DNA"/>
</dbReference>
<protein>
    <submittedName>
        <fullName evidence="3">Phosphodiester glycosidase family protein</fullName>
    </submittedName>
</protein>
<dbReference type="InterPro" id="IPR018711">
    <property type="entry name" value="NAGPA"/>
</dbReference>
<evidence type="ECO:0000313" key="4">
    <source>
        <dbReference type="Proteomes" id="UP001464891"/>
    </source>
</evidence>
<feature type="region of interest" description="Disordered" evidence="1">
    <location>
        <begin position="202"/>
        <end position="228"/>
    </location>
</feature>
<proteinExistence type="predicted"/>
<feature type="compositionally biased region" description="Low complexity" evidence="1">
    <location>
        <begin position="208"/>
        <end position="217"/>
    </location>
</feature>
<gene>
    <name evidence="3" type="ORF">NC998_23295</name>
</gene>
<dbReference type="Pfam" id="PF09992">
    <property type="entry name" value="NAGPA"/>
    <property type="match status" value="1"/>
</dbReference>
<evidence type="ECO:0000313" key="3">
    <source>
        <dbReference type="EMBL" id="MEP0820035.1"/>
    </source>
</evidence>
<keyword evidence="3" id="KW-0326">Glycosidase</keyword>
<evidence type="ECO:0000259" key="2">
    <source>
        <dbReference type="Pfam" id="PF09992"/>
    </source>
</evidence>
<accession>A0ABV0JE55</accession>
<comment type="caution">
    <text evidence="3">The sequence shown here is derived from an EMBL/GenBank/DDBJ whole genome shotgun (WGS) entry which is preliminary data.</text>
</comment>
<keyword evidence="3" id="KW-0378">Hydrolase</keyword>
<name>A0ABV0JE55_9CYAN</name>
<evidence type="ECO:0000256" key="1">
    <source>
        <dbReference type="SAM" id="MobiDB-lite"/>
    </source>
</evidence>
<dbReference type="Proteomes" id="UP001464891">
    <property type="component" value="Unassembled WGS sequence"/>
</dbReference>
<dbReference type="GO" id="GO:0016798">
    <property type="term" value="F:hydrolase activity, acting on glycosyl bonds"/>
    <property type="evidence" value="ECO:0007669"/>
    <property type="project" value="UniProtKB-KW"/>
</dbReference>
<dbReference type="PANTHER" id="PTHR40446">
    <property type="entry name" value="N-ACETYLGLUCOSAMINE-1-PHOSPHODIESTER ALPHA-N-ACETYLGLUCOSAMINIDASE"/>
    <property type="match status" value="1"/>
</dbReference>
<dbReference type="PANTHER" id="PTHR40446:SF2">
    <property type="entry name" value="N-ACETYLGLUCOSAMINE-1-PHOSPHODIESTER ALPHA-N-ACETYLGLUCOSAMINIDASE"/>
    <property type="match status" value="1"/>
</dbReference>
<feature type="domain" description="Phosphodiester glycosidase" evidence="2">
    <location>
        <begin position="434"/>
        <end position="612"/>
    </location>
</feature>
<organism evidence="3 4">
    <name type="scientific">Trichocoleus desertorum GB2-A4</name>
    <dbReference type="NCBI Taxonomy" id="2933944"/>
    <lineage>
        <taxon>Bacteria</taxon>
        <taxon>Bacillati</taxon>
        <taxon>Cyanobacteriota</taxon>
        <taxon>Cyanophyceae</taxon>
        <taxon>Leptolyngbyales</taxon>
        <taxon>Trichocoleusaceae</taxon>
        <taxon>Trichocoleus</taxon>
    </lineage>
</organism>
<sequence>MGAFVDRVESGAVPSAIAQLSQATPVTPRSPSTSPTSSSAQLLQQGTQISLNGRIWPVAWGQWQSNSNQIRTGISDTGLLRTTGVDLLNTNDPLQQPVQWYSSPTSSSLNLAVRHSQQYRYLDITELATRTGWQVRTSGSTLLINAPTSQLTSIRQGRQPWGTRIVVDLDRPTPWQVDQQGQALTVTLNAAAEPALIQRFQPRPIRPTPSTTPSRPIATPPGTPPRAGIPLKLEVVQNQLALRLDIPAGLQPQFSTLSQPNRLIIDLRPDAMVERNILWAPGLRWQQQFLALGSSRFPVVWLSVNLRQPGLKLGPIWSNTSSLVGIAPLVQTAQRWQVAAAINGGFFNRKTQLPLGAIRQDGRWVSSPILNRGAIAWNEAGDVKIDRLTLQETLSTSTQQRLPVLSVNSGYVQAGIARYTSLWGAAYTPLTDNEIIVTVRNNQVTAQQPGEGANKGVFPIPSDGYLLTLRANRAAAGVLPVNTAVRLEGETTPADFDRYTQIMGAGPLLVQNRQIVLDAKAEKFSDAFVKERAVRSVIGTNGEGTLMIAAVHNRVGGVGPTLAEVAQLTQQMGAIDALNLDGGSSTTLYLGGQILNRPPQTAARVHNGIGVFIQPRP</sequence>